<dbReference type="KEGG" id="pca:Pcar_3394"/>
<accession>Q0C6C9</accession>
<dbReference type="Proteomes" id="UP000002534">
    <property type="component" value="Chromosome"/>
</dbReference>
<evidence type="ECO:0000313" key="2">
    <source>
        <dbReference type="Proteomes" id="UP000002534"/>
    </source>
</evidence>
<dbReference type="HOGENOM" id="CLU_2438165_0_0_7"/>
<proteinExistence type="predicted"/>
<evidence type="ECO:0000313" key="1">
    <source>
        <dbReference type="EMBL" id="ABI82009.1"/>
    </source>
</evidence>
<protein>
    <submittedName>
        <fullName evidence="1">Uncharacterized protein</fullName>
    </submittedName>
</protein>
<organism evidence="1 2">
    <name type="scientific">Syntrophotalea carbinolica (strain DSM 2380 / NBRC 103641 / GraBd1)</name>
    <name type="common">Pelobacter carbinolicus</name>
    <dbReference type="NCBI Taxonomy" id="338963"/>
    <lineage>
        <taxon>Bacteria</taxon>
        <taxon>Pseudomonadati</taxon>
        <taxon>Thermodesulfobacteriota</taxon>
        <taxon>Desulfuromonadia</taxon>
        <taxon>Desulfuromonadales</taxon>
        <taxon>Syntrophotaleaceae</taxon>
        <taxon>Syntrophotalea</taxon>
    </lineage>
</organism>
<dbReference type="AlphaFoldDB" id="Q0C6C9"/>
<keyword evidence="2" id="KW-1185">Reference proteome</keyword>
<reference evidence="2" key="1">
    <citation type="submission" date="2005-10" db="EMBL/GenBank/DDBJ databases">
        <title>Complete sequence of Pelobacter carbinolicus DSM 2380.</title>
        <authorList>
            <person name="Copeland A."/>
            <person name="Lucas S."/>
            <person name="Lapidus A."/>
            <person name="Barry K."/>
            <person name="Detter J.C."/>
            <person name="Glavina T."/>
            <person name="Hammon N."/>
            <person name="Israni S."/>
            <person name="Pitluck S."/>
            <person name="Chertkov O."/>
            <person name="Schmutz J."/>
            <person name="Larimer F."/>
            <person name="Land M."/>
            <person name="Kyrpides N."/>
            <person name="Ivanova N."/>
            <person name="Richardson P."/>
        </authorList>
    </citation>
    <scope>NUCLEOTIDE SEQUENCE [LARGE SCALE GENOMIC DNA]</scope>
    <source>
        <strain evidence="2">DSM 2380 / NBRC 103641 / GraBd1</strain>
    </source>
</reference>
<reference evidence="1 2" key="2">
    <citation type="journal article" date="2012" name="BMC Genomics">
        <title>The genome of Pelobacter carbinolicus reveals surprising metabolic capabilities and physiological features.</title>
        <authorList>
            <person name="Aklujkar M."/>
            <person name="Haveman S.A."/>
            <person name="Didonato R.Jr."/>
            <person name="Chertkov O."/>
            <person name="Han C.S."/>
            <person name="Land M.L."/>
            <person name="Brown P."/>
            <person name="Lovley D.R."/>
        </authorList>
    </citation>
    <scope>NUCLEOTIDE SEQUENCE [LARGE SCALE GENOMIC DNA]</scope>
    <source>
        <strain evidence="2">DSM 2380 / NBRC 103641 / GraBd1</strain>
    </source>
</reference>
<dbReference type="EMBL" id="CP000142">
    <property type="protein sequence ID" value="ABI82009.1"/>
    <property type="molecule type" value="Genomic_DNA"/>
</dbReference>
<name>Q0C6C9_SYNC1</name>
<gene>
    <name evidence="1" type="ordered locus">Pcar_3394</name>
</gene>
<sequence length="90" mass="10114">MLAARYIIAQCSVLSRQGRLCYDFSFQYPLACMPTVRQASMAKTVRCCHPLKTRFNCLLRAVGVLCGRSFLHGHYGAEPESEQRCKGLTP</sequence>